<dbReference type="InterPro" id="IPR042272">
    <property type="entry name" value="ATP12_ATP_synth-F1-assembly_N"/>
</dbReference>
<dbReference type="EMBL" id="FZQA01000002">
    <property type="protein sequence ID" value="SNT72343.1"/>
    <property type="molecule type" value="Genomic_DNA"/>
</dbReference>
<keyword evidence="5" id="KW-1185">Reference proteome</keyword>
<dbReference type="Proteomes" id="UP000198346">
    <property type="component" value="Unassembled WGS sequence"/>
</dbReference>
<reference evidence="4 5" key="1">
    <citation type="submission" date="2017-07" db="EMBL/GenBank/DDBJ databases">
        <authorList>
            <person name="Sun Z.S."/>
            <person name="Albrecht U."/>
            <person name="Echele G."/>
            <person name="Lee C.C."/>
        </authorList>
    </citation>
    <scope>NUCLEOTIDE SEQUENCE [LARGE SCALE GENOMIC DNA]</scope>
    <source>
        <strain evidence="4 5">CGMCC 1.12710</strain>
    </source>
</reference>
<dbReference type="SUPFAM" id="SSF160909">
    <property type="entry name" value="ATP12-like"/>
    <property type="match status" value="1"/>
</dbReference>
<evidence type="ECO:0000256" key="1">
    <source>
        <dbReference type="ARBA" id="ARBA00008231"/>
    </source>
</evidence>
<proteinExistence type="inferred from homology"/>
<evidence type="ECO:0000256" key="2">
    <source>
        <dbReference type="ARBA" id="ARBA00022946"/>
    </source>
</evidence>
<dbReference type="Pfam" id="PF07542">
    <property type="entry name" value="ATP12"/>
    <property type="match status" value="1"/>
</dbReference>
<accession>A0A239PQM6</accession>
<dbReference type="PANTHER" id="PTHR21013">
    <property type="entry name" value="ATP SYNTHASE MITOCHONDRIAL F1 COMPLEX ASSEMBLY FACTOR 2/ATP12 PROTEIN, MITOCHONDRIAL PRECURSOR"/>
    <property type="match status" value="1"/>
</dbReference>
<comment type="similarity">
    <text evidence="1">Belongs to the ATP12 family.</text>
</comment>
<dbReference type="InterPro" id="IPR011419">
    <property type="entry name" value="ATP12_ATP_synth-F1-assembly"/>
</dbReference>
<evidence type="ECO:0000256" key="3">
    <source>
        <dbReference type="ARBA" id="ARBA00023186"/>
    </source>
</evidence>
<dbReference type="AlphaFoldDB" id="A0A239PQM6"/>
<dbReference type="InterPro" id="IPR023335">
    <property type="entry name" value="ATP12_ortho_dom_sf"/>
</dbReference>
<sequence length="242" mass="26024">MMVELAPAKSARLKRFYHAVEITEEGGRFPVLLDGRPAKAPGGRMLAPPARPVAEAVAAEWRAQGEAVDLASMPLTRLAIAALDLEAGDGAPWRAAIVDYARTDLLCYRAGEPAALVERQARVWTPYLDWAREALGARFAVTEGVVAVAQSAETLAAVERAVARLDPWRLAAARPATEIAGSAVLGLALAHRAFPAADIFVAARLDERFQAERWGADAEAAAREARLEADFMALARWFELSA</sequence>
<evidence type="ECO:0000313" key="4">
    <source>
        <dbReference type="EMBL" id="SNT72343.1"/>
    </source>
</evidence>
<keyword evidence="3" id="KW-0143">Chaperone</keyword>
<dbReference type="RefSeq" id="WP_200815256.1">
    <property type="nucleotide sequence ID" value="NZ_FZQA01000002.1"/>
</dbReference>
<organism evidence="4 5">
    <name type="scientific">Amphiplicatus metriothermophilus</name>
    <dbReference type="NCBI Taxonomy" id="1519374"/>
    <lineage>
        <taxon>Bacteria</taxon>
        <taxon>Pseudomonadati</taxon>
        <taxon>Pseudomonadota</taxon>
        <taxon>Alphaproteobacteria</taxon>
        <taxon>Parvularculales</taxon>
        <taxon>Parvularculaceae</taxon>
        <taxon>Amphiplicatus</taxon>
    </lineage>
</organism>
<protein>
    <submittedName>
        <fullName evidence="4">Chaperone required for the assembly of the F1-ATPase</fullName>
    </submittedName>
</protein>
<dbReference type="GO" id="GO:0043461">
    <property type="term" value="P:proton-transporting ATP synthase complex assembly"/>
    <property type="evidence" value="ECO:0007669"/>
    <property type="project" value="InterPro"/>
</dbReference>
<dbReference type="Gene3D" id="3.30.2180.10">
    <property type="entry name" value="ATP12-like"/>
    <property type="match status" value="1"/>
</dbReference>
<dbReference type="PANTHER" id="PTHR21013:SF10">
    <property type="entry name" value="ATP SYNTHASE MITOCHONDRIAL F1 COMPLEX ASSEMBLY FACTOR 2"/>
    <property type="match status" value="1"/>
</dbReference>
<keyword evidence="2" id="KW-0809">Transit peptide</keyword>
<gene>
    <name evidence="4" type="ORF">SAMN06297382_1383</name>
</gene>
<name>A0A239PQM6_9PROT</name>
<dbReference type="Gene3D" id="1.10.3580.10">
    <property type="entry name" value="ATP12 ATPase"/>
    <property type="match status" value="1"/>
</dbReference>
<evidence type="ECO:0000313" key="5">
    <source>
        <dbReference type="Proteomes" id="UP000198346"/>
    </source>
</evidence>